<dbReference type="Pfam" id="PF06271">
    <property type="entry name" value="RDD"/>
    <property type="match status" value="1"/>
</dbReference>
<dbReference type="OrthoDB" id="9787732at2"/>
<evidence type="ECO:0000256" key="3">
    <source>
        <dbReference type="ARBA" id="ARBA00022989"/>
    </source>
</evidence>
<feature type="domain" description="RDD" evidence="6">
    <location>
        <begin position="21"/>
        <end position="156"/>
    </location>
</feature>
<organism evidence="7 8">
    <name type="scientific">Rossellomorea vietnamensis</name>
    <dbReference type="NCBI Taxonomy" id="218284"/>
    <lineage>
        <taxon>Bacteria</taxon>
        <taxon>Bacillati</taxon>
        <taxon>Bacillota</taxon>
        <taxon>Bacilli</taxon>
        <taxon>Bacillales</taxon>
        <taxon>Bacillaceae</taxon>
        <taxon>Rossellomorea</taxon>
    </lineage>
</organism>
<sequence length="267" mass="31222">MHEEQVDIRTPEYVSLKFQPAGLGSRAAALMIDQIILTIINISIVVFLFFVLADDNLKLNMFDFNSVLLGFVLITIFVINWGYFFALEYFWGGKTVGKRMLGIRVMQENGHSVTLLSCFIRNLMRIIDMLPVSYFLGMIMIFLHSKHKRLGDIVAGTIVVHERRVKGKKKEKAIEKEIRERGLRQEDLSVEEWTLKQLDTKEWNLVRTYANRFRQLPLSERNHLSKKLADILFPKLGIDMDGKTYEELENTLFLLYLAMREDWEIEL</sequence>
<evidence type="ECO:0000313" key="8">
    <source>
        <dbReference type="Proteomes" id="UP000050398"/>
    </source>
</evidence>
<dbReference type="PANTHER" id="PTHR38480:SF1">
    <property type="entry name" value="SLR0254 PROTEIN"/>
    <property type="match status" value="1"/>
</dbReference>
<dbReference type="Proteomes" id="UP000050398">
    <property type="component" value="Unassembled WGS sequence"/>
</dbReference>
<reference evidence="7 8" key="1">
    <citation type="submission" date="2015-08" db="EMBL/GenBank/DDBJ databases">
        <title>Draft Genome Sequence of Bacillus vietnamensis UCD-SED5.</title>
        <authorList>
            <person name="Lee R.D."/>
            <person name="Jospin G."/>
            <person name="Lang J.M."/>
            <person name="Coil D.A."/>
            <person name="Eisen J.A."/>
        </authorList>
    </citation>
    <scope>NUCLEOTIDE SEQUENCE [LARGE SCALE GENOMIC DNA]</scope>
    <source>
        <strain evidence="7 8">UCD-SED5</strain>
    </source>
</reference>
<evidence type="ECO:0000256" key="5">
    <source>
        <dbReference type="SAM" id="Phobius"/>
    </source>
</evidence>
<feature type="transmembrane region" description="Helical" evidence="5">
    <location>
        <begin position="64"/>
        <end position="84"/>
    </location>
</feature>
<keyword evidence="2 5" id="KW-0812">Transmembrane</keyword>
<proteinExistence type="predicted"/>
<evidence type="ECO:0000259" key="6">
    <source>
        <dbReference type="Pfam" id="PF06271"/>
    </source>
</evidence>
<comment type="caution">
    <text evidence="7">The sequence shown here is derived from an EMBL/GenBank/DDBJ whole genome shotgun (WGS) entry which is preliminary data.</text>
</comment>
<evidence type="ECO:0000313" key="7">
    <source>
        <dbReference type="EMBL" id="KPL60542.1"/>
    </source>
</evidence>
<dbReference type="EMBL" id="LIXZ01000003">
    <property type="protein sequence ID" value="KPL60542.1"/>
    <property type="molecule type" value="Genomic_DNA"/>
</dbReference>
<dbReference type="InterPro" id="IPR010432">
    <property type="entry name" value="RDD"/>
</dbReference>
<feature type="transmembrane region" description="Helical" evidence="5">
    <location>
        <begin position="123"/>
        <end position="143"/>
    </location>
</feature>
<keyword evidence="3 5" id="KW-1133">Transmembrane helix</keyword>
<dbReference type="RefSeq" id="WP_060671455.1">
    <property type="nucleotide sequence ID" value="NZ_LIXZ01000003.1"/>
</dbReference>
<protein>
    <recommendedName>
        <fullName evidence="6">RDD domain-containing protein</fullName>
    </recommendedName>
</protein>
<evidence type="ECO:0000256" key="4">
    <source>
        <dbReference type="ARBA" id="ARBA00023136"/>
    </source>
</evidence>
<comment type="subcellular location">
    <subcellularLocation>
        <location evidence="1">Membrane</location>
        <topology evidence="1">Multi-pass membrane protein</topology>
    </subcellularLocation>
</comment>
<dbReference type="eggNOG" id="COG1714">
    <property type="taxonomic scope" value="Bacteria"/>
</dbReference>
<name>A0A0P6W6G8_9BACI</name>
<dbReference type="AlphaFoldDB" id="A0A0P6W6G8"/>
<evidence type="ECO:0000256" key="1">
    <source>
        <dbReference type="ARBA" id="ARBA00004141"/>
    </source>
</evidence>
<evidence type="ECO:0000256" key="2">
    <source>
        <dbReference type="ARBA" id="ARBA00022692"/>
    </source>
</evidence>
<dbReference type="PANTHER" id="PTHR38480">
    <property type="entry name" value="SLR0254 PROTEIN"/>
    <property type="match status" value="1"/>
</dbReference>
<accession>A0A0P6W6G8</accession>
<keyword evidence="4 5" id="KW-0472">Membrane</keyword>
<feature type="transmembrane region" description="Helical" evidence="5">
    <location>
        <begin position="27"/>
        <end position="52"/>
    </location>
</feature>
<gene>
    <name evidence="7" type="ORF">AM506_05300</name>
</gene>
<dbReference type="PATRIC" id="fig|218284.4.peg.2175"/>
<dbReference type="GO" id="GO:0016020">
    <property type="term" value="C:membrane"/>
    <property type="evidence" value="ECO:0007669"/>
    <property type="project" value="UniProtKB-SubCell"/>
</dbReference>